<gene>
    <name evidence="2" type="ORF">AB1471_17345</name>
</gene>
<comment type="caution">
    <text evidence="2">The sequence shown here is derived from an EMBL/GenBank/DDBJ whole genome shotgun (WGS) entry which is preliminary data.</text>
</comment>
<dbReference type="RefSeq" id="WP_367780977.1">
    <property type="nucleotide sequence ID" value="NZ_JBFMIA010000154.1"/>
</dbReference>
<evidence type="ECO:0000256" key="1">
    <source>
        <dbReference type="SAM" id="MobiDB-lite"/>
    </source>
</evidence>
<evidence type="ECO:0000313" key="3">
    <source>
        <dbReference type="Proteomes" id="UP001556040"/>
    </source>
</evidence>
<organism evidence="2 3">
    <name type="scientific">Jeotgalibacillus marinus</name>
    <dbReference type="NCBI Taxonomy" id="86667"/>
    <lineage>
        <taxon>Bacteria</taxon>
        <taxon>Bacillati</taxon>
        <taxon>Bacillota</taxon>
        <taxon>Bacilli</taxon>
        <taxon>Bacillales</taxon>
        <taxon>Caryophanaceae</taxon>
        <taxon>Jeotgalibacillus</taxon>
    </lineage>
</organism>
<accession>A0ABV3Q8D4</accession>
<feature type="non-terminal residue" evidence="2">
    <location>
        <position position="1"/>
    </location>
</feature>
<feature type="compositionally biased region" description="Basic and acidic residues" evidence="1">
    <location>
        <begin position="1"/>
        <end position="15"/>
    </location>
</feature>
<feature type="region of interest" description="Disordered" evidence="1">
    <location>
        <begin position="1"/>
        <end position="45"/>
    </location>
</feature>
<keyword evidence="3" id="KW-1185">Reference proteome</keyword>
<evidence type="ECO:0000313" key="2">
    <source>
        <dbReference type="EMBL" id="MEW9503501.1"/>
    </source>
</evidence>
<proteinExistence type="predicted"/>
<protein>
    <submittedName>
        <fullName evidence="2">Uncharacterized protein</fullName>
    </submittedName>
</protein>
<dbReference type="Proteomes" id="UP001556040">
    <property type="component" value="Unassembled WGS sequence"/>
</dbReference>
<reference evidence="2 3" key="1">
    <citation type="journal article" date="1979" name="Int. J. Syst. Evol. Microbiol.">
        <title>Bacillus globisporus subsp. marinus subsp. nov.</title>
        <authorList>
            <person name="Liu H."/>
        </authorList>
    </citation>
    <scope>NUCLEOTIDE SEQUENCE [LARGE SCALE GENOMIC DNA]</scope>
    <source>
        <strain evidence="2 3">DSM 1297</strain>
    </source>
</reference>
<dbReference type="EMBL" id="JBFMIA010000154">
    <property type="protein sequence ID" value="MEW9503501.1"/>
    <property type="molecule type" value="Genomic_DNA"/>
</dbReference>
<sequence length="63" mass="6730">QSREEGETDRERHDDDPEDGQQDPGGQRPAESRHPCLRSCPATGRGAVVLVVDAPVGVATQHG</sequence>
<name>A0ABV3Q8D4_9BACL</name>